<comment type="subcellular location">
    <subcellularLocation>
        <location evidence="6">Cytoplasm</location>
    </subcellularLocation>
</comment>
<dbReference type="OrthoDB" id="27492at2157"/>
<sequence>MTSFVIIGHRATTSGTFSLNDMPGAAGRMDILCRCVNTTFFLSHDLRRDTVCYLILSGGPDPEKTVRFTGETVRYLNPDERSAGSLIKKALAHTCTDRFTESTRGVEVRWGGLARLLEDVPCAVLDEHGEDIRTAPALPSGFLLSDHQNFTDEELHLISSLPRYSVGPKCLHADHTITVVLNELDRREANQ</sequence>
<dbReference type="RefSeq" id="WP_012617237.1">
    <property type="nucleotide sequence ID" value="NC_011832.1"/>
</dbReference>
<comment type="catalytic activity">
    <reaction evidence="6">
        <text>pseudouridine(54) in tRNA + S-adenosyl-L-methionine = N(1)-methylpseudouridine(54) in tRNA + S-adenosyl-L-homocysteine + H(+)</text>
        <dbReference type="Rhea" id="RHEA:55292"/>
        <dbReference type="Rhea" id="RHEA-COMP:14140"/>
        <dbReference type="Rhea" id="RHEA-COMP:14141"/>
        <dbReference type="ChEBI" id="CHEBI:15378"/>
        <dbReference type="ChEBI" id="CHEBI:57856"/>
        <dbReference type="ChEBI" id="CHEBI:59789"/>
        <dbReference type="ChEBI" id="CHEBI:65314"/>
        <dbReference type="ChEBI" id="CHEBI:74890"/>
        <dbReference type="EC" id="2.1.1.257"/>
    </reaction>
</comment>
<dbReference type="GeneID" id="7271961"/>
<dbReference type="eggNOG" id="arCOG01239">
    <property type="taxonomic scope" value="Archaea"/>
</dbReference>
<dbReference type="HOGENOM" id="CLU_107018_0_0_2"/>
<evidence type="ECO:0000313" key="8">
    <source>
        <dbReference type="Proteomes" id="UP000002457"/>
    </source>
</evidence>
<dbReference type="EC" id="2.1.1.257" evidence="6"/>
<evidence type="ECO:0000256" key="6">
    <source>
        <dbReference type="HAMAP-Rule" id="MF_00587"/>
    </source>
</evidence>
<keyword evidence="5 6" id="KW-0819">tRNA processing</keyword>
<name>B8GEV1_METPE</name>
<dbReference type="CDD" id="cd18087">
    <property type="entry name" value="TrmY-like"/>
    <property type="match status" value="1"/>
</dbReference>
<accession>B8GEV1</accession>
<feature type="binding site" evidence="6">
    <location>
        <position position="125"/>
    </location>
    <ligand>
        <name>S-adenosyl-L-methionine</name>
        <dbReference type="ChEBI" id="CHEBI:59789"/>
    </ligand>
</feature>
<organism evidence="7 8">
    <name type="scientific">Methanosphaerula palustris (strain ATCC BAA-1556 / DSM 19958 / E1-9c)</name>
    <dbReference type="NCBI Taxonomy" id="521011"/>
    <lineage>
        <taxon>Archaea</taxon>
        <taxon>Methanobacteriati</taxon>
        <taxon>Methanobacteriota</taxon>
        <taxon>Stenosarchaea group</taxon>
        <taxon>Methanomicrobia</taxon>
        <taxon>Methanomicrobiales</taxon>
        <taxon>Methanoregulaceae</taxon>
        <taxon>Methanosphaerula</taxon>
    </lineage>
</organism>
<keyword evidence="4 6" id="KW-0949">S-adenosyl-L-methionine</keyword>
<dbReference type="SUPFAM" id="SSF75217">
    <property type="entry name" value="alpha/beta knot"/>
    <property type="match status" value="1"/>
</dbReference>
<dbReference type="GO" id="GO:0008175">
    <property type="term" value="F:tRNA methyltransferase activity"/>
    <property type="evidence" value="ECO:0007669"/>
    <property type="project" value="UniProtKB-UniRule"/>
</dbReference>
<dbReference type="KEGG" id="mpl:Mpal_0545"/>
<dbReference type="AlphaFoldDB" id="B8GEV1"/>
<comment type="subunit">
    <text evidence="6">Homodimer.</text>
</comment>
<dbReference type="InterPro" id="IPR007158">
    <property type="entry name" value="TrmY"/>
</dbReference>
<evidence type="ECO:0000256" key="3">
    <source>
        <dbReference type="ARBA" id="ARBA00022679"/>
    </source>
</evidence>
<gene>
    <name evidence="6" type="primary">trmY</name>
    <name evidence="7" type="ordered locus">Mpal_0545</name>
</gene>
<reference evidence="7 8" key="1">
    <citation type="journal article" date="2015" name="Genome Announc.">
        <title>Complete Genome Sequence of Methanosphaerula palustris E1-9CT, a Hydrogenotrophic Methanogen Isolated from a Minerotrophic Fen Peatland.</title>
        <authorList>
            <person name="Cadillo-Quiroz H."/>
            <person name="Browne P."/>
            <person name="Kyrpides N."/>
            <person name="Woyke T."/>
            <person name="Goodwin L."/>
            <person name="Detter C."/>
            <person name="Yavitt J.B."/>
            <person name="Zinder S.H."/>
        </authorList>
    </citation>
    <scope>NUCLEOTIDE SEQUENCE [LARGE SCALE GENOMIC DNA]</scope>
    <source>
        <strain evidence="8">ATCC BAA-1556 / DSM 19958 / E1-9c</strain>
    </source>
</reference>
<dbReference type="EMBL" id="CP001338">
    <property type="protein sequence ID" value="ACL15918.1"/>
    <property type="molecule type" value="Genomic_DNA"/>
</dbReference>
<dbReference type="PANTHER" id="PTHR40703:SF1">
    <property type="entry name" value="TRNA (PSEUDOURIDINE(54)-N(1))-METHYLTRANSFERASE"/>
    <property type="match status" value="1"/>
</dbReference>
<evidence type="ECO:0000256" key="2">
    <source>
        <dbReference type="ARBA" id="ARBA00022603"/>
    </source>
</evidence>
<dbReference type="HAMAP" id="MF_00587">
    <property type="entry name" value="tRNA_methyltr_TrmY"/>
    <property type="match status" value="1"/>
</dbReference>
<evidence type="ECO:0000313" key="7">
    <source>
        <dbReference type="EMBL" id="ACL15918.1"/>
    </source>
</evidence>
<dbReference type="Proteomes" id="UP000002457">
    <property type="component" value="Chromosome"/>
</dbReference>
<protein>
    <recommendedName>
        <fullName evidence="6">tRNA (pseudouridine(54)-N(1))-methyltransferase</fullName>
        <ecNumber evidence="6">2.1.1.257</ecNumber>
    </recommendedName>
</protein>
<keyword evidence="2 6" id="KW-0489">Methyltransferase</keyword>
<dbReference type="GO" id="GO:0030488">
    <property type="term" value="P:tRNA methylation"/>
    <property type="evidence" value="ECO:0007669"/>
    <property type="project" value="UniProtKB-UniRule"/>
</dbReference>
<dbReference type="Pfam" id="PF04013">
    <property type="entry name" value="Methyltrn_RNA_2"/>
    <property type="match status" value="1"/>
</dbReference>
<keyword evidence="1 6" id="KW-0963">Cytoplasm</keyword>
<keyword evidence="8" id="KW-1185">Reference proteome</keyword>
<comment type="function">
    <text evidence="6">Specifically catalyzes the N1-methylation of pseudouridine at position 54 (Psi54) in tRNAs.</text>
</comment>
<dbReference type="GO" id="GO:0008757">
    <property type="term" value="F:S-adenosylmethionine-dependent methyltransferase activity"/>
    <property type="evidence" value="ECO:0007669"/>
    <property type="project" value="UniProtKB-UniRule"/>
</dbReference>
<evidence type="ECO:0000256" key="5">
    <source>
        <dbReference type="ARBA" id="ARBA00022694"/>
    </source>
</evidence>
<dbReference type="GO" id="GO:0005737">
    <property type="term" value="C:cytoplasm"/>
    <property type="evidence" value="ECO:0007669"/>
    <property type="project" value="UniProtKB-SubCell"/>
</dbReference>
<dbReference type="Gene3D" id="3.40.1280.10">
    <property type="match status" value="1"/>
</dbReference>
<proteinExistence type="inferred from homology"/>
<comment type="similarity">
    <text evidence="6">Belongs to the methyltransferase superfamily. TrmY family.</text>
</comment>
<evidence type="ECO:0000256" key="4">
    <source>
        <dbReference type="ARBA" id="ARBA00022691"/>
    </source>
</evidence>
<evidence type="ECO:0000256" key="1">
    <source>
        <dbReference type="ARBA" id="ARBA00022490"/>
    </source>
</evidence>
<dbReference type="PANTHER" id="PTHR40703">
    <property type="entry name" value="TRNA (PSEUDOURIDINE(54)-N(1))-METHYLTRANSFERASE"/>
    <property type="match status" value="1"/>
</dbReference>
<keyword evidence="3 6" id="KW-0808">Transferase</keyword>
<dbReference type="InterPro" id="IPR029028">
    <property type="entry name" value="Alpha/beta_knot_MTases"/>
</dbReference>
<dbReference type="InterPro" id="IPR029026">
    <property type="entry name" value="tRNA_m1G_MTases_N"/>
</dbReference>
<comment type="caution">
    <text evidence="6">Lacks conserved residue(s) required for the propagation of feature annotation.</text>
</comment>
<dbReference type="NCBIfam" id="NF002560">
    <property type="entry name" value="PRK02135.1"/>
    <property type="match status" value="1"/>
</dbReference>
<dbReference type="STRING" id="521011.Mpal_0545"/>